<evidence type="ECO:0000256" key="9">
    <source>
        <dbReference type="ARBA" id="ARBA00044613"/>
    </source>
</evidence>
<dbReference type="FunFam" id="3.30.420.40:FF:000034">
    <property type="entry name" value="Phosphotransferase"/>
    <property type="match status" value="1"/>
</dbReference>
<dbReference type="GO" id="GO:0001678">
    <property type="term" value="P:intracellular glucose homeostasis"/>
    <property type="evidence" value="ECO:0007669"/>
    <property type="project" value="InterPro"/>
</dbReference>
<keyword evidence="13" id="KW-1185">Reference proteome</keyword>
<comment type="catalytic activity">
    <reaction evidence="9">
        <text>a D-hexose + ATP = a D-hexose 6-phosphate + ADP + H(+)</text>
        <dbReference type="Rhea" id="RHEA:22740"/>
        <dbReference type="ChEBI" id="CHEBI:4194"/>
        <dbReference type="ChEBI" id="CHEBI:15378"/>
        <dbReference type="ChEBI" id="CHEBI:30616"/>
        <dbReference type="ChEBI" id="CHEBI:229467"/>
        <dbReference type="ChEBI" id="CHEBI:456216"/>
        <dbReference type="EC" id="2.7.1.1"/>
    </reaction>
    <physiologicalReaction direction="left-to-right" evidence="9">
        <dbReference type="Rhea" id="RHEA:22741"/>
    </physiologicalReaction>
</comment>
<comment type="caution">
    <text evidence="12">The sequence shown here is derived from an EMBL/GenBank/DDBJ whole genome shotgun (WGS) entry which is preliminary data.</text>
</comment>
<dbReference type="InterPro" id="IPR022673">
    <property type="entry name" value="Hexokinase_C"/>
</dbReference>
<gene>
    <name evidence="12" type="ORF">CBR_g19571</name>
</gene>
<accession>A0A388KYG4</accession>
<comment type="pathway">
    <text evidence="2">Carbohydrate metabolism; hexose metabolism.</text>
</comment>
<dbReference type="Gene3D" id="3.40.367.20">
    <property type="match status" value="1"/>
</dbReference>
<dbReference type="OrthoDB" id="419537at2759"/>
<dbReference type="SUPFAM" id="SSF53067">
    <property type="entry name" value="Actin-like ATPase domain"/>
    <property type="match status" value="2"/>
</dbReference>
<evidence type="ECO:0000256" key="8">
    <source>
        <dbReference type="ARBA" id="ARBA00023152"/>
    </source>
</evidence>
<dbReference type="InterPro" id="IPR043129">
    <property type="entry name" value="ATPase_NBD"/>
</dbReference>
<dbReference type="GO" id="GO:0005829">
    <property type="term" value="C:cytosol"/>
    <property type="evidence" value="ECO:0007669"/>
    <property type="project" value="TreeGrafter"/>
</dbReference>
<evidence type="ECO:0000313" key="13">
    <source>
        <dbReference type="Proteomes" id="UP000265515"/>
    </source>
</evidence>
<keyword evidence="8 10" id="KW-0324">Glycolysis</keyword>
<dbReference type="GO" id="GO:0004340">
    <property type="term" value="F:glucokinase activity"/>
    <property type="evidence" value="ECO:0007669"/>
    <property type="project" value="TreeGrafter"/>
</dbReference>
<dbReference type="GO" id="GO:0005524">
    <property type="term" value="F:ATP binding"/>
    <property type="evidence" value="ECO:0007669"/>
    <property type="project" value="UniProtKB-UniRule"/>
</dbReference>
<keyword evidence="6 10" id="KW-0418">Kinase</keyword>
<feature type="domain" description="Hexokinase C-terminal" evidence="11">
    <location>
        <begin position="223"/>
        <end position="436"/>
    </location>
</feature>
<comment type="similarity">
    <text evidence="3 10">Belongs to the hexokinase family.</text>
</comment>
<dbReference type="PROSITE" id="PS51748">
    <property type="entry name" value="HEXOKINASE_2"/>
    <property type="match status" value="1"/>
</dbReference>
<evidence type="ECO:0000259" key="11">
    <source>
        <dbReference type="Pfam" id="PF03727"/>
    </source>
</evidence>
<comment type="pathway">
    <text evidence="1">Carbohydrate degradation; glycolysis; D-glyceraldehyde 3-phosphate and glycerone phosphate from D-glucose: step 1/4.</text>
</comment>
<dbReference type="GO" id="GO:0006006">
    <property type="term" value="P:glucose metabolic process"/>
    <property type="evidence" value="ECO:0007669"/>
    <property type="project" value="TreeGrafter"/>
</dbReference>
<evidence type="ECO:0000256" key="6">
    <source>
        <dbReference type="ARBA" id="ARBA00022777"/>
    </source>
</evidence>
<dbReference type="InterPro" id="IPR001312">
    <property type="entry name" value="Hexokinase"/>
</dbReference>
<dbReference type="GO" id="GO:0005536">
    <property type="term" value="F:D-glucose binding"/>
    <property type="evidence" value="ECO:0007669"/>
    <property type="project" value="InterPro"/>
</dbReference>
<dbReference type="EC" id="2.7.1.-" evidence="10"/>
<evidence type="ECO:0000256" key="5">
    <source>
        <dbReference type="ARBA" id="ARBA00022741"/>
    </source>
</evidence>
<keyword evidence="4 10" id="KW-0808">Transferase</keyword>
<dbReference type="OMA" id="RELMQPF"/>
<evidence type="ECO:0000313" key="12">
    <source>
        <dbReference type="EMBL" id="GBG75058.1"/>
    </source>
</evidence>
<keyword evidence="7 10" id="KW-0067">ATP-binding</keyword>
<dbReference type="Proteomes" id="UP000265515">
    <property type="component" value="Unassembled WGS sequence"/>
</dbReference>
<dbReference type="UniPathway" id="UPA00242"/>
<dbReference type="PANTHER" id="PTHR19443:SF16">
    <property type="entry name" value="HEXOKINASE TYPE 1-RELATED"/>
    <property type="match status" value="1"/>
</dbReference>
<keyword evidence="5 10" id="KW-0547">Nucleotide-binding</keyword>
<protein>
    <recommendedName>
        <fullName evidence="10">Phosphotransferase</fullName>
        <ecNumber evidence="10">2.7.1.-</ecNumber>
    </recommendedName>
</protein>
<dbReference type="Pfam" id="PF03727">
    <property type="entry name" value="Hexokinase_2"/>
    <property type="match status" value="1"/>
</dbReference>
<dbReference type="PRINTS" id="PR00475">
    <property type="entry name" value="HEXOKINASE"/>
</dbReference>
<evidence type="ECO:0000256" key="2">
    <source>
        <dbReference type="ARBA" id="ARBA00005028"/>
    </source>
</evidence>
<sequence>MGREVAAVVTLVACASCAIAVIAIRHRLKRLARMTKAEEMVEAFREQCALPEPSLRKIAECLWNEMGVALRTEDSTLKMLPSFVDLLPTGKEKGYYYALDLGGTNFRVIRVLFGGEDGGVLDWKSAEAVIPQELMTGTREALFDFIADAVAKFVEKEDGGVKHNDGKLLDLGFTFSFPVNQIAIDRGTLVNWTKGFKVPNMEGQEVVGYLNQAFKARGLNMRVTALVVNTEWGNYASHYLPYTFADRELDKESLNKGEQIFEKMISGMYLGDIVRRFLVRLAEETELFGNEALARLRKPFSLSTPIMSRMEMDHSDGLDVVGCTLEDVYGIRQTTLNTRKLVQDVCSIVTERAARLAAAGVYGVLERIRRGNNNDKPPPLTQKMAVAVDGGVYEHFGSFRTQLKDTLAELLEDDADYVDLVLAKDGSGLGAALLAATYSSSG</sequence>
<organism evidence="12 13">
    <name type="scientific">Chara braunii</name>
    <name type="common">Braun's stonewort</name>
    <dbReference type="NCBI Taxonomy" id="69332"/>
    <lineage>
        <taxon>Eukaryota</taxon>
        <taxon>Viridiplantae</taxon>
        <taxon>Streptophyta</taxon>
        <taxon>Charophyceae</taxon>
        <taxon>Charales</taxon>
        <taxon>Characeae</taxon>
        <taxon>Chara</taxon>
    </lineage>
</organism>
<evidence type="ECO:0000256" key="7">
    <source>
        <dbReference type="ARBA" id="ARBA00022840"/>
    </source>
</evidence>
<dbReference type="GO" id="GO:0005739">
    <property type="term" value="C:mitochondrion"/>
    <property type="evidence" value="ECO:0007669"/>
    <property type="project" value="TreeGrafter"/>
</dbReference>
<dbReference type="PROSITE" id="PS00378">
    <property type="entry name" value="HEXOKINASE_1"/>
    <property type="match status" value="1"/>
</dbReference>
<evidence type="ECO:0000256" key="3">
    <source>
        <dbReference type="ARBA" id="ARBA00009225"/>
    </source>
</evidence>
<dbReference type="PANTHER" id="PTHR19443">
    <property type="entry name" value="HEXOKINASE"/>
    <property type="match status" value="1"/>
</dbReference>
<dbReference type="AlphaFoldDB" id="A0A388KYG4"/>
<dbReference type="STRING" id="69332.A0A388KYG4"/>
<evidence type="ECO:0000256" key="10">
    <source>
        <dbReference type="RuleBase" id="RU362007"/>
    </source>
</evidence>
<dbReference type="InterPro" id="IPR019807">
    <property type="entry name" value="Hexokinase_BS"/>
</dbReference>
<proteinExistence type="inferred from homology"/>
<reference evidence="12 13" key="1">
    <citation type="journal article" date="2018" name="Cell">
        <title>The Chara Genome: Secondary Complexity and Implications for Plant Terrestrialization.</title>
        <authorList>
            <person name="Nishiyama T."/>
            <person name="Sakayama H."/>
            <person name="Vries J.D."/>
            <person name="Buschmann H."/>
            <person name="Saint-Marcoux D."/>
            <person name="Ullrich K.K."/>
            <person name="Haas F.B."/>
            <person name="Vanderstraeten L."/>
            <person name="Becker D."/>
            <person name="Lang D."/>
            <person name="Vosolsobe S."/>
            <person name="Rombauts S."/>
            <person name="Wilhelmsson P.K.I."/>
            <person name="Janitza P."/>
            <person name="Kern R."/>
            <person name="Heyl A."/>
            <person name="Rumpler F."/>
            <person name="Villalobos L.I.A.C."/>
            <person name="Clay J.M."/>
            <person name="Skokan R."/>
            <person name="Toyoda A."/>
            <person name="Suzuki Y."/>
            <person name="Kagoshima H."/>
            <person name="Schijlen E."/>
            <person name="Tajeshwar N."/>
            <person name="Catarino B."/>
            <person name="Hetherington A.J."/>
            <person name="Saltykova A."/>
            <person name="Bonnot C."/>
            <person name="Breuninger H."/>
            <person name="Symeonidi A."/>
            <person name="Radhakrishnan G.V."/>
            <person name="Van Nieuwerburgh F."/>
            <person name="Deforce D."/>
            <person name="Chang C."/>
            <person name="Karol K.G."/>
            <person name="Hedrich R."/>
            <person name="Ulvskov P."/>
            <person name="Glockner G."/>
            <person name="Delwiche C.F."/>
            <person name="Petrasek J."/>
            <person name="Van de Peer Y."/>
            <person name="Friml J."/>
            <person name="Beilby M."/>
            <person name="Dolan L."/>
            <person name="Kohara Y."/>
            <person name="Sugano S."/>
            <person name="Fujiyama A."/>
            <person name="Delaux P.-M."/>
            <person name="Quint M."/>
            <person name="TheiBen G."/>
            <person name="Hagemann M."/>
            <person name="Harholt J."/>
            <person name="Dunand C."/>
            <person name="Zachgo S."/>
            <person name="Langdale J."/>
            <person name="Maumus F."/>
            <person name="Straeten D.V.D."/>
            <person name="Gould S.B."/>
            <person name="Rensing S.A."/>
        </authorList>
    </citation>
    <scope>NUCLEOTIDE SEQUENCE [LARGE SCALE GENOMIC DNA]</scope>
    <source>
        <strain evidence="12 13">S276</strain>
    </source>
</reference>
<name>A0A388KYG4_CHABU</name>
<dbReference type="GO" id="GO:0008865">
    <property type="term" value="F:fructokinase activity"/>
    <property type="evidence" value="ECO:0007669"/>
    <property type="project" value="TreeGrafter"/>
</dbReference>
<dbReference type="Gramene" id="GBG75058">
    <property type="protein sequence ID" value="GBG75058"/>
    <property type="gene ID" value="CBR_g19571"/>
</dbReference>
<dbReference type="GO" id="GO:0006096">
    <property type="term" value="P:glycolytic process"/>
    <property type="evidence" value="ECO:0007669"/>
    <property type="project" value="UniProtKB-KW"/>
</dbReference>
<evidence type="ECO:0000256" key="1">
    <source>
        <dbReference type="ARBA" id="ARBA00004888"/>
    </source>
</evidence>
<evidence type="ECO:0000256" key="4">
    <source>
        <dbReference type="ARBA" id="ARBA00022679"/>
    </source>
</evidence>
<dbReference type="EMBL" id="BFEA01000216">
    <property type="protein sequence ID" value="GBG75058.1"/>
    <property type="molecule type" value="Genomic_DNA"/>
</dbReference>